<evidence type="ECO:0000256" key="2">
    <source>
        <dbReference type="SAM" id="Coils"/>
    </source>
</evidence>
<dbReference type="PANTHER" id="PTHR22761">
    <property type="entry name" value="CHARGED MULTIVESICULAR BODY PROTEIN"/>
    <property type="match status" value="1"/>
</dbReference>
<dbReference type="PANTHER" id="PTHR22761:SF21">
    <property type="entry name" value="CHARGED MULTIVESICULAR BODY PROTEIN 7"/>
    <property type="match status" value="1"/>
</dbReference>
<dbReference type="GO" id="GO:0005771">
    <property type="term" value="C:multivesicular body"/>
    <property type="evidence" value="ECO:0007669"/>
    <property type="project" value="TreeGrafter"/>
</dbReference>
<evidence type="ECO:0000313" key="5">
    <source>
        <dbReference type="Proteomes" id="UP001378592"/>
    </source>
</evidence>
<dbReference type="AlphaFoldDB" id="A0AAN9V7L9"/>
<dbReference type="Pfam" id="PF03357">
    <property type="entry name" value="Snf7"/>
    <property type="match status" value="1"/>
</dbReference>
<feature type="coiled-coil region" evidence="2">
    <location>
        <begin position="138"/>
        <end position="172"/>
    </location>
</feature>
<dbReference type="GO" id="GO:0000815">
    <property type="term" value="C:ESCRT III complex"/>
    <property type="evidence" value="ECO:0007669"/>
    <property type="project" value="TreeGrafter"/>
</dbReference>
<evidence type="ECO:0008006" key="6">
    <source>
        <dbReference type="Google" id="ProtNLM"/>
    </source>
</evidence>
<name>A0AAN9V7L9_9ORTH</name>
<evidence type="ECO:0000256" key="1">
    <source>
        <dbReference type="ARBA" id="ARBA00006190"/>
    </source>
</evidence>
<dbReference type="Proteomes" id="UP001378592">
    <property type="component" value="Unassembled WGS sequence"/>
</dbReference>
<reference evidence="4 5" key="1">
    <citation type="submission" date="2024-03" db="EMBL/GenBank/DDBJ databases">
        <title>The genome assembly and annotation of the cricket Gryllus longicercus Weissman &amp; Gray.</title>
        <authorList>
            <person name="Szrajer S."/>
            <person name="Gray D."/>
            <person name="Ylla G."/>
        </authorList>
    </citation>
    <scope>NUCLEOTIDE SEQUENCE [LARGE SCALE GENOMIC DNA]</scope>
    <source>
        <strain evidence="4">DAG 2021-001</strain>
        <tissue evidence="4">Whole body minus gut</tissue>
    </source>
</reference>
<feature type="region of interest" description="Disordered" evidence="3">
    <location>
        <begin position="286"/>
        <end position="319"/>
    </location>
</feature>
<protein>
    <recommendedName>
        <fullName evidence="6">Charged multivesicular body protein 7</fullName>
    </recommendedName>
</protein>
<dbReference type="GO" id="GO:0009898">
    <property type="term" value="C:cytoplasmic side of plasma membrane"/>
    <property type="evidence" value="ECO:0007669"/>
    <property type="project" value="TreeGrafter"/>
</dbReference>
<dbReference type="Gene3D" id="6.10.140.1230">
    <property type="match status" value="1"/>
</dbReference>
<gene>
    <name evidence="4" type="ORF">R5R35_005585</name>
</gene>
<keyword evidence="2" id="KW-0175">Coiled coil</keyword>
<evidence type="ECO:0000313" key="4">
    <source>
        <dbReference type="EMBL" id="KAK7791265.1"/>
    </source>
</evidence>
<dbReference type="GO" id="GO:0006900">
    <property type="term" value="P:vesicle budding from membrane"/>
    <property type="evidence" value="ECO:0007669"/>
    <property type="project" value="TreeGrafter"/>
</dbReference>
<sequence length="319" mass="36225">MLRRRQICEKDQFLLLPAQTWSGWAVDMLIKKPMGWSLKKARELLIKSEEEKTYVVLEATKLQAELLLAHVKETNKGLVLTKTEVKKIASGFKDLDVVLHWLLCHNKMVQISHKEDELLKFCGDEEKVTDISERDIGIFALQQTERKLCQNLEELEAERLNAIQSAKTYIAKGMKQMAKSSLRKKQEIEKSLDKRALLLGNVQTMLSRIQESHSDSKILESYQQGVAALKFTLKEANLTDENVSNTMLELNEILDIHDDIQESMAQSIGSSNDKDLEDELEQLLLSDTMPVPSETIDIKELPEVPRGNPSEPIAKAQAS</sequence>
<proteinExistence type="inferred from homology"/>
<dbReference type="GO" id="GO:0032511">
    <property type="term" value="P:late endosome to vacuole transport via multivesicular body sorting pathway"/>
    <property type="evidence" value="ECO:0007669"/>
    <property type="project" value="TreeGrafter"/>
</dbReference>
<comment type="caution">
    <text evidence="4">The sequence shown here is derived from an EMBL/GenBank/DDBJ whole genome shotgun (WGS) entry which is preliminary data.</text>
</comment>
<dbReference type="InterPro" id="IPR005024">
    <property type="entry name" value="Snf7_fam"/>
</dbReference>
<organism evidence="4 5">
    <name type="scientific">Gryllus longicercus</name>
    <dbReference type="NCBI Taxonomy" id="2509291"/>
    <lineage>
        <taxon>Eukaryota</taxon>
        <taxon>Metazoa</taxon>
        <taxon>Ecdysozoa</taxon>
        <taxon>Arthropoda</taxon>
        <taxon>Hexapoda</taxon>
        <taxon>Insecta</taxon>
        <taxon>Pterygota</taxon>
        <taxon>Neoptera</taxon>
        <taxon>Polyneoptera</taxon>
        <taxon>Orthoptera</taxon>
        <taxon>Ensifera</taxon>
        <taxon>Gryllidea</taxon>
        <taxon>Grylloidea</taxon>
        <taxon>Gryllidae</taxon>
        <taxon>Gryllinae</taxon>
        <taxon>Gryllus</taxon>
    </lineage>
</organism>
<comment type="similarity">
    <text evidence="1">Belongs to the SNF7 family.</text>
</comment>
<evidence type="ECO:0000256" key="3">
    <source>
        <dbReference type="SAM" id="MobiDB-lite"/>
    </source>
</evidence>
<dbReference type="EMBL" id="JAZDUA010000547">
    <property type="protein sequence ID" value="KAK7791265.1"/>
    <property type="molecule type" value="Genomic_DNA"/>
</dbReference>
<keyword evidence="5" id="KW-1185">Reference proteome</keyword>
<accession>A0AAN9V7L9</accession>